<sequence length="281" mass="30652">MDFHEQEQEKPVVLITGCSQGGIGHALARAFAAQKCTVVATSRSRSSMGDLDQNPRFFLQELDVQSDESVQGVVDNVVQRYGRIDVLVNNAGVQCVGPLAEMPLSSIQNTFDTNVYGSLRLVQAVVPHMASRKKGKIVNVGSVTVMAPGPWSGAYTASKAALHALTDTLRLELSHFGIDVVNVVPGAIKSNIGNSAVASYNRMPEWKLFKPFEAAIRERAYFSQRSKSTPADEFAKNTVSAILRTNPPAWFSSGHYSSIMAIMHHLPICVKDFVLRKAMKC</sequence>
<dbReference type="Proteomes" id="UP000828941">
    <property type="component" value="Chromosome 10"/>
</dbReference>
<evidence type="ECO:0000313" key="1">
    <source>
        <dbReference type="EMBL" id="KAI4317223.1"/>
    </source>
</evidence>
<accession>A0ACB9LZY7</accession>
<keyword evidence="2" id="KW-1185">Reference proteome</keyword>
<organism evidence="1 2">
    <name type="scientific">Bauhinia variegata</name>
    <name type="common">Purple orchid tree</name>
    <name type="synonym">Phanera variegata</name>
    <dbReference type="NCBI Taxonomy" id="167791"/>
    <lineage>
        <taxon>Eukaryota</taxon>
        <taxon>Viridiplantae</taxon>
        <taxon>Streptophyta</taxon>
        <taxon>Embryophyta</taxon>
        <taxon>Tracheophyta</taxon>
        <taxon>Spermatophyta</taxon>
        <taxon>Magnoliopsida</taxon>
        <taxon>eudicotyledons</taxon>
        <taxon>Gunneridae</taxon>
        <taxon>Pentapetalae</taxon>
        <taxon>rosids</taxon>
        <taxon>fabids</taxon>
        <taxon>Fabales</taxon>
        <taxon>Fabaceae</taxon>
        <taxon>Cercidoideae</taxon>
        <taxon>Cercideae</taxon>
        <taxon>Bauhiniinae</taxon>
        <taxon>Bauhinia</taxon>
    </lineage>
</organism>
<gene>
    <name evidence="1" type="ORF">L6164_025113</name>
</gene>
<comment type="caution">
    <text evidence="1">The sequence shown here is derived from an EMBL/GenBank/DDBJ whole genome shotgun (WGS) entry which is preliminary data.</text>
</comment>
<proteinExistence type="predicted"/>
<protein>
    <submittedName>
        <fullName evidence="1">Uncharacterized protein</fullName>
    </submittedName>
</protein>
<reference evidence="1 2" key="1">
    <citation type="journal article" date="2022" name="DNA Res.">
        <title>Chromosomal-level genome assembly of the orchid tree Bauhinia variegata (Leguminosae; Cercidoideae) supports the allotetraploid origin hypothesis of Bauhinia.</title>
        <authorList>
            <person name="Zhong Y."/>
            <person name="Chen Y."/>
            <person name="Zheng D."/>
            <person name="Pang J."/>
            <person name="Liu Y."/>
            <person name="Luo S."/>
            <person name="Meng S."/>
            <person name="Qian L."/>
            <person name="Wei D."/>
            <person name="Dai S."/>
            <person name="Zhou R."/>
        </authorList>
    </citation>
    <scope>NUCLEOTIDE SEQUENCE [LARGE SCALE GENOMIC DNA]</scope>
    <source>
        <strain evidence="1">BV-YZ2020</strain>
    </source>
</reference>
<evidence type="ECO:0000313" key="2">
    <source>
        <dbReference type="Proteomes" id="UP000828941"/>
    </source>
</evidence>
<name>A0ACB9LZY7_BAUVA</name>
<dbReference type="EMBL" id="CM039435">
    <property type="protein sequence ID" value="KAI4317223.1"/>
    <property type="molecule type" value="Genomic_DNA"/>
</dbReference>